<dbReference type="Pfam" id="PF02653">
    <property type="entry name" value="BPD_transp_2"/>
    <property type="match status" value="1"/>
</dbReference>
<gene>
    <name evidence="7" type="ORF">ENV62_09800</name>
</gene>
<reference evidence="7" key="1">
    <citation type="journal article" date="2020" name="mSystems">
        <title>Genome- and Community-Level Interaction Insights into Carbon Utilization and Element Cycling Functions of Hydrothermarchaeota in Hydrothermal Sediment.</title>
        <authorList>
            <person name="Zhou Z."/>
            <person name="Liu Y."/>
            <person name="Xu W."/>
            <person name="Pan J."/>
            <person name="Luo Z.H."/>
            <person name="Li M."/>
        </authorList>
    </citation>
    <scope>NUCLEOTIDE SEQUENCE [LARGE SCALE GENOMIC DNA]</scope>
    <source>
        <strain evidence="7">SpSt-776</strain>
    </source>
</reference>
<dbReference type="CDD" id="cd06581">
    <property type="entry name" value="TM_PBP1_LivM_like"/>
    <property type="match status" value="1"/>
</dbReference>
<keyword evidence="5 6" id="KW-0472">Membrane</keyword>
<evidence type="ECO:0000256" key="5">
    <source>
        <dbReference type="ARBA" id="ARBA00023136"/>
    </source>
</evidence>
<keyword evidence="2" id="KW-1003">Cell membrane</keyword>
<accession>A0A7C3WNP5</accession>
<feature type="transmembrane region" description="Helical" evidence="6">
    <location>
        <begin position="245"/>
        <end position="270"/>
    </location>
</feature>
<dbReference type="GO" id="GO:0005886">
    <property type="term" value="C:plasma membrane"/>
    <property type="evidence" value="ECO:0007669"/>
    <property type="project" value="UniProtKB-SubCell"/>
</dbReference>
<dbReference type="InterPro" id="IPR001851">
    <property type="entry name" value="ABC_transp_permease"/>
</dbReference>
<feature type="transmembrane region" description="Helical" evidence="6">
    <location>
        <begin position="84"/>
        <end position="102"/>
    </location>
</feature>
<evidence type="ECO:0000256" key="6">
    <source>
        <dbReference type="SAM" id="Phobius"/>
    </source>
</evidence>
<dbReference type="PANTHER" id="PTHR30482:SF18">
    <property type="entry name" value="BRANCHED AMINO ACID TRANSPORT SYSTEM PERMEASE"/>
    <property type="match status" value="1"/>
</dbReference>
<feature type="transmembrane region" description="Helical" evidence="6">
    <location>
        <begin position="30"/>
        <end position="49"/>
    </location>
</feature>
<feature type="transmembrane region" description="Helical" evidence="6">
    <location>
        <begin position="109"/>
        <end position="127"/>
    </location>
</feature>
<keyword evidence="4 6" id="KW-1133">Transmembrane helix</keyword>
<dbReference type="PANTHER" id="PTHR30482">
    <property type="entry name" value="HIGH-AFFINITY BRANCHED-CHAIN AMINO ACID TRANSPORT SYSTEM PERMEASE"/>
    <property type="match status" value="1"/>
</dbReference>
<comment type="subcellular location">
    <subcellularLocation>
        <location evidence="1">Cell membrane</location>
        <topology evidence="1">Multi-pass membrane protein</topology>
    </subcellularLocation>
</comment>
<evidence type="ECO:0000256" key="1">
    <source>
        <dbReference type="ARBA" id="ARBA00004651"/>
    </source>
</evidence>
<organism evidence="7">
    <name type="scientific">Desulfobacca acetoxidans</name>
    <dbReference type="NCBI Taxonomy" id="60893"/>
    <lineage>
        <taxon>Bacteria</taxon>
        <taxon>Pseudomonadati</taxon>
        <taxon>Thermodesulfobacteriota</taxon>
        <taxon>Desulfobaccia</taxon>
        <taxon>Desulfobaccales</taxon>
        <taxon>Desulfobaccaceae</taxon>
        <taxon>Desulfobacca</taxon>
    </lineage>
</organism>
<feature type="transmembrane region" description="Helical" evidence="6">
    <location>
        <begin position="159"/>
        <end position="178"/>
    </location>
</feature>
<feature type="transmembrane region" description="Helical" evidence="6">
    <location>
        <begin position="208"/>
        <end position="233"/>
    </location>
</feature>
<dbReference type="InterPro" id="IPR043428">
    <property type="entry name" value="LivM-like"/>
</dbReference>
<evidence type="ECO:0000256" key="3">
    <source>
        <dbReference type="ARBA" id="ARBA00022692"/>
    </source>
</evidence>
<evidence type="ECO:0000313" key="7">
    <source>
        <dbReference type="EMBL" id="HGB15512.1"/>
    </source>
</evidence>
<name>A0A7C3WNP5_9BACT</name>
<feature type="transmembrane region" description="Helical" evidence="6">
    <location>
        <begin position="7"/>
        <end position="24"/>
    </location>
</feature>
<feature type="transmembrane region" description="Helical" evidence="6">
    <location>
        <begin position="282"/>
        <end position="305"/>
    </location>
</feature>
<dbReference type="GO" id="GO:0015658">
    <property type="term" value="F:branched-chain amino acid transmembrane transporter activity"/>
    <property type="evidence" value="ECO:0007669"/>
    <property type="project" value="InterPro"/>
</dbReference>
<dbReference type="AlphaFoldDB" id="A0A7C3WNP5"/>
<evidence type="ECO:0000256" key="4">
    <source>
        <dbReference type="ARBA" id="ARBA00022989"/>
    </source>
</evidence>
<dbReference type="EMBL" id="DTHB01000053">
    <property type="protein sequence ID" value="HGB15512.1"/>
    <property type="molecule type" value="Genomic_DNA"/>
</dbReference>
<proteinExistence type="predicted"/>
<keyword evidence="3 6" id="KW-0812">Transmembrane</keyword>
<sequence>MRLRRFLNRWLLFVAVVILIPLVVESEYYLTLLNFIGIHTILVVGLNLLMGYAGQISLGHAAFFGLGAYTSGILTGTYGINPWLALMAGLLISGSAAFLIGVPALKLRGYYLAMATLGFGVIVYIVFNELQTWTGGPSGLAGIPALALAGFSFNTPLKLYLLIWPAVIFILALSASLVDSRTGRALRALHDSEAAAESLGVNTQRLKLLIFVWSALYASLAGSLYAHTMNFIAPSSFDIMFSIKLVTMVVVGGMASIWGSLLGAGVLTVLPELLVFFHDFEVVIFGGILMTVMIFLPRGLIRGLLDLKEFRRYQKEGGGLSG</sequence>
<feature type="transmembrane region" description="Helical" evidence="6">
    <location>
        <begin position="61"/>
        <end position="78"/>
    </location>
</feature>
<evidence type="ECO:0000256" key="2">
    <source>
        <dbReference type="ARBA" id="ARBA00022475"/>
    </source>
</evidence>
<protein>
    <submittedName>
        <fullName evidence="7">Branched-chain amino acid ABC transporter permease</fullName>
    </submittedName>
</protein>
<comment type="caution">
    <text evidence="7">The sequence shown here is derived from an EMBL/GenBank/DDBJ whole genome shotgun (WGS) entry which is preliminary data.</text>
</comment>